<dbReference type="InterPro" id="IPR044831">
    <property type="entry name" value="Ccp1-like"/>
</dbReference>
<evidence type="ECO:0000256" key="3">
    <source>
        <dbReference type="ARBA" id="ARBA00022723"/>
    </source>
</evidence>
<accession>A0ABR2ZJI3</accession>
<keyword evidence="2" id="KW-0349">Heme</keyword>
<keyword evidence="4 7" id="KW-0560">Oxidoreductase</keyword>
<evidence type="ECO:0000256" key="2">
    <source>
        <dbReference type="ARBA" id="ARBA00022617"/>
    </source>
</evidence>
<dbReference type="InterPro" id="IPR002016">
    <property type="entry name" value="Haem_peroxidase"/>
</dbReference>
<dbReference type="Gene3D" id="1.10.520.10">
    <property type="match status" value="1"/>
</dbReference>
<evidence type="ECO:0000313" key="9">
    <source>
        <dbReference type="EMBL" id="KAL0060903.1"/>
    </source>
</evidence>
<comment type="caution">
    <text evidence="9">The sequence shown here is derived from an EMBL/GenBank/DDBJ whole genome shotgun (WGS) entry which is preliminary data.</text>
</comment>
<comment type="similarity">
    <text evidence="6">Belongs to the peroxidase family.</text>
</comment>
<feature type="domain" description="Plant heme peroxidase family profile" evidence="8">
    <location>
        <begin position="116"/>
        <end position="298"/>
    </location>
</feature>
<dbReference type="PROSITE" id="PS50873">
    <property type="entry name" value="PEROXIDASE_4"/>
    <property type="match status" value="1"/>
</dbReference>
<dbReference type="SUPFAM" id="SSF48113">
    <property type="entry name" value="Heme-dependent peroxidases"/>
    <property type="match status" value="1"/>
</dbReference>
<sequence length="526" mass="57729">MYFLRSPLVVASGVATLAQGKMFHWPNRQMDWVDTVLYETAFFENITLNCLPRDNTTVGAQWVRLGFHDMATHNIDDGTGGLDGSILYELDRPENIGMNRTMGDFVGFGTRFFGLADLIAAGVVVGTFECGGPVIPYRAGRADANGPGNTGTPEPQHDLKTLVESFRKQGFTQSEMIAVTACGHALGGVTQQDFPDILKDRAFQRFNEKTTSFTNDVVTQYLDGTTPNPLVVGTNTTMNSDLRIFSSDGNATIKSLTSPEEYSKTCATLFEKMINTVPSSVTLTEVIAPWDYKVGEARLAVANGTDKLIMTTTLRLLNAKENRNREVKLVWVDRDGSCSQGSCSSIAASSAPINGTKLFTKGYGKTGIQYNFALTDIDPAKSIGKFWFEIDEKDGSQVTTVKNDDGNGYVISQDDILFDVTRSTFFTNLAGTNFTADIVVAVKDELAGKAPINLETAKSFTLPYKYQVVEAKEDSRFPKTAGYTFFSTRTPEELTSAFDIYYGDVKPENLKVLFGQVFEGRNVVLM</sequence>
<gene>
    <name evidence="9" type="ORF">AAF712_012297</name>
</gene>
<dbReference type="Gene3D" id="1.10.420.10">
    <property type="entry name" value="Peroxidase, domain 2"/>
    <property type="match status" value="1"/>
</dbReference>
<dbReference type="Proteomes" id="UP001437256">
    <property type="component" value="Unassembled WGS sequence"/>
</dbReference>
<dbReference type="InterPro" id="IPR010255">
    <property type="entry name" value="Haem_peroxidase_sf"/>
</dbReference>
<dbReference type="EC" id="1.11.1.-" evidence="7"/>
<dbReference type="PANTHER" id="PTHR31356">
    <property type="entry name" value="THYLAKOID LUMENAL 29 KDA PROTEIN, CHLOROPLASTIC-RELATED"/>
    <property type="match status" value="1"/>
</dbReference>
<evidence type="ECO:0000256" key="7">
    <source>
        <dbReference type="RuleBase" id="RU363051"/>
    </source>
</evidence>
<proteinExistence type="inferred from homology"/>
<evidence type="ECO:0000259" key="8">
    <source>
        <dbReference type="PROSITE" id="PS50873"/>
    </source>
</evidence>
<evidence type="ECO:0000256" key="6">
    <source>
        <dbReference type="RuleBase" id="RU004241"/>
    </source>
</evidence>
<keyword evidence="3" id="KW-0479">Metal-binding</keyword>
<dbReference type="PANTHER" id="PTHR31356:SF53">
    <property type="entry name" value="HEME PEROXIDASE"/>
    <property type="match status" value="1"/>
</dbReference>
<reference evidence="9 10" key="1">
    <citation type="submission" date="2024-05" db="EMBL/GenBank/DDBJ databases">
        <title>A draft genome resource for the thread blight pathogen Marasmius tenuissimus strain MS-2.</title>
        <authorList>
            <person name="Yulfo-Soto G.E."/>
            <person name="Baruah I.K."/>
            <person name="Amoako-Attah I."/>
            <person name="Bukari Y."/>
            <person name="Meinhardt L.W."/>
            <person name="Bailey B.A."/>
            <person name="Cohen S.P."/>
        </authorList>
    </citation>
    <scope>NUCLEOTIDE SEQUENCE [LARGE SCALE GENOMIC DNA]</scope>
    <source>
        <strain evidence="9 10">MS-2</strain>
    </source>
</reference>
<keyword evidence="5" id="KW-0408">Iron</keyword>
<organism evidence="9 10">
    <name type="scientific">Marasmius tenuissimus</name>
    <dbReference type="NCBI Taxonomy" id="585030"/>
    <lineage>
        <taxon>Eukaryota</taxon>
        <taxon>Fungi</taxon>
        <taxon>Dikarya</taxon>
        <taxon>Basidiomycota</taxon>
        <taxon>Agaricomycotina</taxon>
        <taxon>Agaricomycetes</taxon>
        <taxon>Agaricomycetidae</taxon>
        <taxon>Agaricales</taxon>
        <taxon>Marasmiineae</taxon>
        <taxon>Marasmiaceae</taxon>
        <taxon>Marasmius</taxon>
    </lineage>
</organism>
<dbReference type="EMBL" id="JBBXMP010000157">
    <property type="protein sequence ID" value="KAL0060903.1"/>
    <property type="molecule type" value="Genomic_DNA"/>
</dbReference>
<evidence type="ECO:0000256" key="4">
    <source>
        <dbReference type="ARBA" id="ARBA00023002"/>
    </source>
</evidence>
<dbReference type="Pfam" id="PF00141">
    <property type="entry name" value="peroxidase"/>
    <property type="match status" value="1"/>
</dbReference>
<evidence type="ECO:0000256" key="5">
    <source>
        <dbReference type="ARBA" id="ARBA00023004"/>
    </source>
</evidence>
<evidence type="ECO:0000256" key="1">
    <source>
        <dbReference type="ARBA" id="ARBA00022559"/>
    </source>
</evidence>
<evidence type="ECO:0000313" key="10">
    <source>
        <dbReference type="Proteomes" id="UP001437256"/>
    </source>
</evidence>
<name>A0ABR2ZJI3_9AGAR</name>
<protein>
    <recommendedName>
        <fullName evidence="7">Peroxidase</fullName>
        <ecNumber evidence="7">1.11.1.-</ecNumber>
    </recommendedName>
</protein>
<keyword evidence="10" id="KW-1185">Reference proteome</keyword>
<keyword evidence="1 7" id="KW-0575">Peroxidase</keyword>